<sequence length="175" mass="19893">MSRYVFTIGGGAVSWKSSKQTCIARSVMESKLITLDKAGEEAEWLQNFLEDVSYWPKPMAPVCIHCDSQATIEREESMMYNGKSYHIRWRHNTIRELLSSENIIVDYVKSTDNVSDLLIKGLSREGVERISKGLDLRPKTSQHGDAERLEILGEYAEMDGEENKGTTHTRGDFES</sequence>
<dbReference type="PANTHER" id="PTHR11439">
    <property type="entry name" value="GAG-POL-RELATED RETROTRANSPOSON"/>
    <property type="match status" value="1"/>
</dbReference>
<proteinExistence type="predicted"/>
<dbReference type="STRING" id="33114.A0A2G2VMF0"/>
<reference evidence="3" key="2">
    <citation type="journal article" date="2017" name="J. Anim. Genet.">
        <title>Multiple reference genome sequences of hot pepper reveal the massive evolution of plant disease resistance genes by retroduplication.</title>
        <authorList>
            <person name="Kim S."/>
            <person name="Park J."/>
            <person name="Yeom S.-I."/>
            <person name="Kim Y.-M."/>
            <person name="Seo E."/>
            <person name="Kim K.-T."/>
            <person name="Kim M.-S."/>
            <person name="Lee J.M."/>
            <person name="Cheong K."/>
            <person name="Shin H.-S."/>
            <person name="Kim S.-B."/>
            <person name="Han K."/>
            <person name="Lee J."/>
            <person name="Park M."/>
            <person name="Lee H.-A."/>
            <person name="Lee H.-Y."/>
            <person name="Lee Y."/>
            <person name="Oh S."/>
            <person name="Lee J.H."/>
            <person name="Choi E."/>
            <person name="Choi E."/>
            <person name="Lee S.E."/>
            <person name="Jeon J."/>
            <person name="Kim H."/>
            <person name="Choi G."/>
            <person name="Song H."/>
            <person name="Lee J."/>
            <person name="Lee S.-C."/>
            <person name="Kwon J.-K."/>
            <person name="Lee H.-Y."/>
            <person name="Koo N."/>
            <person name="Hong Y."/>
            <person name="Kim R.W."/>
            <person name="Kang W.-H."/>
            <person name="Huh J.H."/>
            <person name="Kang B.-C."/>
            <person name="Yang T.-J."/>
            <person name="Lee Y.-H."/>
            <person name="Bennetzen J.L."/>
            <person name="Choi D."/>
        </authorList>
    </citation>
    <scope>NUCLEOTIDE SEQUENCE [LARGE SCALE GENOMIC DNA]</scope>
    <source>
        <strain evidence="3">cv. PBC81</strain>
    </source>
</reference>
<evidence type="ECO:0008006" key="4">
    <source>
        <dbReference type="Google" id="ProtNLM"/>
    </source>
</evidence>
<accession>A0A2G2VMF0</accession>
<gene>
    <name evidence="2" type="ORF">CQW23_25942</name>
</gene>
<dbReference type="Proteomes" id="UP000224567">
    <property type="component" value="Unassembled WGS sequence"/>
</dbReference>
<dbReference type="EMBL" id="MLFT02000011">
    <property type="protein sequence ID" value="PHT34142.1"/>
    <property type="molecule type" value="Genomic_DNA"/>
</dbReference>
<organism evidence="2 3">
    <name type="scientific">Capsicum baccatum</name>
    <name type="common">Peruvian pepper</name>
    <dbReference type="NCBI Taxonomy" id="33114"/>
    <lineage>
        <taxon>Eukaryota</taxon>
        <taxon>Viridiplantae</taxon>
        <taxon>Streptophyta</taxon>
        <taxon>Embryophyta</taxon>
        <taxon>Tracheophyta</taxon>
        <taxon>Spermatophyta</taxon>
        <taxon>Magnoliopsida</taxon>
        <taxon>eudicotyledons</taxon>
        <taxon>Gunneridae</taxon>
        <taxon>Pentapetalae</taxon>
        <taxon>asterids</taxon>
        <taxon>lamiids</taxon>
        <taxon>Solanales</taxon>
        <taxon>Solanaceae</taxon>
        <taxon>Solanoideae</taxon>
        <taxon>Capsiceae</taxon>
        <taxon>Capsicum</taxon>
    </lineage>
</organism>
<feature type="compositionally biased region" description="Basic and acidic residues" evidence="1">
    <location>
        <begin position="161"/>
        <end position="175"/>
    </location>
</feature>
<dbReference type="OrthoDB" id="128382at2759"/>
<feature type="region of interest" description="Disordered" evidence="1">
    <location>
        <begin position="155"/>
        <end position="175"/>
    </location>
</feature>
<evidence type="ECO:0000256" key="1">
    <source>
        <dbReference type="SAM" id="MobiDB-lite"/>
    </source>
</evidence>
<dbReference type="AlphaFoldDB" id="A0A2G2VMF0"/>
<evidence type="ECO:0000313" key="3">
    <source>
        <dbReference type="Proteomes" id="UP000224567"/>
    </source>
</evidence>
<comment type="caution">
    <text evidence="2">The sequence shown here is derived from an EMBL/GenBank/DDBJ whole genome shotgun (WGS) entry which is preliminary data.</text>
</comment>
<evidence type="ECO:0000313" key="2">
    <source>
        <dbReference type="EMBL" id="PHT34142.1"/>
    </source>
</evidence>
<dbReference type="CDD" id="cd09272">
    <property type="entry name" value="RNase_HI_RT_Ty1"/>
    <property type="match status" value="1"/>
</dbReference>
<protein>
    <recommendedName>
        <fullName evidence="4">Retrovirus-related Pol polyprotein from transposon TNT 1-94</fullName>
    </recommendedName>
</protein>
<reference evidence="2 3" key="1">
    <citation type="journal article" date="2017" name="Genome Biol.">
        <title>New reference genome sequences of hot pepper reveal the massive evolution of plant disease-resistance genes by retroduplication.</title>
        <authorList>
            <person name="Kim S."/>
            <person name="Park J."/>
            <person name="Yeom S.I."/>
            <person name="Kim Y.M."/>
            <person name="Seo E."/>
            <person name="Kim K.T."/>
            <person name="Kim M.S."/>
            <person name="Lee J.M."/>
            <person name="Cheong K."/>
            <person name="Shin H.S."/>
            <person name="Kim S.B."/>
            <person name="Han K."/>
            <person name="Lee J."/>
            <person name="Park M."/>
            <person name="Lee H.A."/>
            <person name="Lee H.Y."/>
            <person name="Lee Y."/>
            <person name="Oh S."/>
            <person name="Lee J.H."/>
            <person name="Choi E."/>
            <person name="Choi E."/>
            <person name="Lee S.E."/>
            <person name="Jeon J."/>
            <person name="Kim H."/>
            <person name="Choi G."/>
            <person name="Song H."/>
            <person name="Lee J."/>
            <person name="Lee S.C."/>
            <person name="Kwon J.K."/>
            <person name="Lee H.Y."/>
            <person name="Koo N."/>
            <person name="Hong Y."/>
            <person name="Kim R.W."/>
            <person name="Kang W.H."/>
            <person name="Huh J.H."/>
            <person name="Kang B.C."/>
            <person name="Yang T.J."/>
            <person name="Lee Y.H."/>
            <person name="Bennetzen J.L."/>
            <person name="Choi D."/>
        </authorList>
    </citation>
    <scope>NUCLEOTIDE SEQUENCE [LARGE SCALE GENOMIC DNA]</scope>
    <source>
        <strain evidence="3">cv. PBC81</strain>
    </source>
</reference>
<dbReference type="PANTHER" id="PTHR11439:SF521">
    <property type="entry name" value="RNA-DIRECTED DNA POLYMERASE"/>
    <property type="match status" value="1"/>
</dbReference>
<name>A0A2G2VMF0_CAPBA</name>
<keyword evidence="3" id="KW-1185">Reference proteome</keyword>